<dbReference type="Gene3D" id="3.40.50.150">
    <property type="entry name" value="Vaccinia Virus protein VP39"/>
    <property type="match status" value="1"/>
</dbReference>
<reference evidence="1 2" key="1">
    <citation type="journal article" date="2012" name="J. Bacteriol.">
        <title>Genome Sequence of the Halotolerant Bacterium Imtechella halotolerans K1T.</title>
        <authorList>
            <person name="Kumar S."/>
            <person name="Vikram S."/>
            <person name="Subramanian S."/>
            <person name="Raghava G.P."/>
            <person name="Pinnaka A.K."/>
        </authorList>
    </citation>
    <scope>NUCLEOTIDE SEQUENCE [LARGE SCALE GENOMIC DNA]</scope>
    <source>
        <strain evidence="1 2">K1</strain>
    </source>
</reference>
<dbReference type="InterPro" id="IPR029063">
    <property type="entry name" value="SAM-dependent_MTases_sf"/>
</dbReference>
<dbReference type="RefSeq" id="WP_008239628.1">
    <property type="nucleotide sequence ID" value="NZ_AJJU01000010.1"/>
</dbReference>
<accession>I0WE06</accession>
<protein>
    <recommendedName>
        <fullName evidence="3">Methyltransferase</fullName>
    </recommendedName>
</protein>
<evidence type="ECO:0008006" key="3">
    <source>
        <dbReference type="Google" id="ProtNLM"/>
    </source>
</evidence>
<organism evidence="1 2">
    <name type="scientific">Imtechella halotolerans K1</name>
    <dbReference type="NCBI Taxonomy" id="946077"/>
    <lineage>
        <taxon>Bacteria</taxon>
        <taxon>Pseudomonadati</taxon>
        <taxon>Bacteroidota</taxon>
        <taxon>Flavobacteriia</taxon>
        <taxon>Flavobacteriales</taxon>
        <taxon>Flavobacteriaceae</taxon>
        <taxon>Imtechella</taxon>
    </lineage>
</organism>
<dbReference type="Pfam" id="PF13489">
    <property type="entry name" value="Methyltransf_23"/>
    <property type="match status" value="1"/>
</dbReference>
<comment type="caution">
    <text evidence="1">The sequence shown here is derived from an EMBL/GenBank/DDBJ whole genome shotgun (WGS) entry which is preliminary data.</text>
</comment>
<dbReference type="OrthoDB" id="1123183at2"/>
<keyword evidence="2" id="KW-1185">Reference proteome</keyword>
<proteinExistence type="predicted"/>
<sequence length="175" mass="20889">MYEHTYPSKRFKRTIQFVSKHISKDESLLDLGVKNPLSSLLIQEGYRVKNTNGEDLDQELRAIMEENYTTVTAFEILEHLLNPYGILKNIKASKIVISVPLRLWFAPAYRSKTDIRDRHYHEFEDWQLEWLLEKTGWKIMATEKFTHPVKKIGIRPILRLFTPRYYLIYAERDTK</sequence>
<dbReference type="PATRIC" id="fig|946077.3.peg.1788"/>
<dbReference type="SUPFAM" id="SSF53335">
    <property type="entry name" value="S-adenosyl-L-methionine-dependent methyltransferases"/>
    <property type="match status" value="1"/>
</dbReference>
<dbReference type="STRING" id="946077.W5A_08827"/>
<evidence type="ECO:0000313" key="1">
    <source>
        <dbReference type="EMBL" id="EID74622.1"/>
    </source>
</evidence>
<name>I0WE06_9FLAO</name>
<evidence type="ECO:0000313" key="2">
    <source>
        <dbReference type="Proteomes" id="UP000005938"/>
    </source>
</evidence>
<dbReference type="EMBL" id="AJJU01000010">
    <property type="protein sequence ID" value="EID74622.1"/>
    <property type="molecule type" value="Genomic_DNA"/>
</dbReference>
<dbReference type="Proteomes" id="UP000005938">
    <property type="component" value="Unassembled WGS sequence"/>
</dbReference>
<dbReference type="eggNOG" id="COG2227">
    <property type="taxonomic scope" value="Bacteria"/>
</dbReference>
<dbReference type="AlphaFoldDB" id="I0WE06"/>
<gene>
    <name evidence="1" type="ORF">W5A_08827</name>
</gene>